<evidence type="ECO:0000313" key="6">
    <source>
        <dbReference type="Proteomes" id="UP001596112"/>
    </source>
</evidence>
<dbReference type="Pfam" id="PF00892">
    <property type="entry name" value="EamA"/>
    <property type="match status" value="1"/>
</dbReference>
<feature type="domain" description="EamA" evidence="4">
    <location>
        <begin position="6"/>
        <end position="60"/>
    </location>
</feature>
<keyword evidence="3" id="KW-1133">Transmembrane helix</keyword>
<name>A0ABW1B3C0_9ACTN</name>
<keyword evidence="3" id="KW-0472">Membrane</keyword>
<accession>A0ABW1B3C0</accession>
<reference evidence="6" key="1">
    <citation type="journal article" date="2019" name="Int. J. Syst. Evol. Microbiol.">
        <title>The Global Catalogue of Microorganisms (GCM) 10K type strain sequencing project: providing services to taxonomists for standard genome sequencing and annotation.</title>
        <authorList>
            <consortium name="The Broad Institute Genomics Platform"/>
            <consortium name="The Broad Institute Genome Sequencing Center for Infectious Disease"/>
            <person name="Wu L."/>
            <person name="Ma J."/>
        </authorList>
    </citation>
    <scope>NUCLEOTIDE SEQUENCE [LARGE SCALE GENOMIC DNA]</scope>
    <source>
        <strain evidence="6">JCM 9918</strain>
    </source>
</reference>
<evidence type="ECO:0000256" key="3">
    <source>
        <dbReference type="SAM" id="Phobius"/>
    </source>
</evidence>
<organism evidence="5 6">
    <name type="scientific">Streptomyces heilongjiangensis</name>
    <dbReference type="NCBI Taxonomy" id="945052"/>
    <lineage>
        <taxon>Bacteria</taxon>
        <taxon>Bacillati</taxon>
        <taxon>Actinomycetota</taxon>
        <taxon>Actinomycetes</taxon>
        <taxon>Kitasatosporales</taxon>
        <taxon>Streptomycetaceae</taxon>
        <taxon>Streptomyces</taxon>
    </lineage>
</organism>
<comment type="caution">
    <text evidence="5">The sequence shown here is derived from an EMBL/GenBank/DDBJ whole genome shotgun (WGS) entry which is preliminary data.</text>
</comment>
<comment type="similarity">
    <text evidence="1">Belongs to the EamA transporter family.</text>
</comment>
<evidence type="ECO:0000256" key="1">
    <source>
        <dbReference type="ARBA" id="ARBA00007362"/>
    </source>
</evidence>
<feature type="transmembrane region" description="Helical" evidence="3">
    <location>
        <begin position="46"/>
        <end position="64"/>
    </location>
</feature>
<dbReference type="EMBL" id="JBHSNZ010000004">
    <property type="protein sequence ID" value="MFC5807175.1"/>
    <property type="molecule type" value="Genomic_DNA"/>
</dbReference>
<evidence type="ECO:0000259" key="4">
    <source>
        <dbReference type="Pfam" id="PF00892"/>
    </source>
</evidence>
<feature type="region of interest" description="Disordered" evidence="2">
    <location>
        <begin position="66"/>
        <end position="96"/>
    </location>
</feature>
<dbReference type="InterPro" id="IPR000620">
    <property type="entry name" value="EamA_dom"/>
</dbReference>
<dbReference type="InterPro" id="IPR037185">
    <property type="entry name" value="EmrE-like"/>
</dbReference>
<keyword evidence="3" id="KW-0812">Transmembrane</keyword>
<protein>
    <submittedName>
        <fullName evidence="5">EamA family transporter</fullName>
    </submittedName>
</protein>
<evidence type="ECO:0000256" key="2">
    <source>
        <dbReference type="SAM" id="MobiDB-lite"/>
    </source>
</evidence>
<proteinExistence type="inferred from homology"/>
<dbReference type="Proteomes" id="UP001596112">
    <property type="component" value="Unassembled WGS sequence"/>
</dbReference>
<dbReference type="RefSeq" id="WP_380965913.1">
    <property type="nucleotide sequence ID" value="NZ_JAQOSL010000016.1"/>
</dbReference>
<feature type="compositionally biased region" description="Basic residues" evidence="2">
    <location>
        <begin position="78"/>
        <end position="89"/>
    </location>
</feature>
<dbReference type="SUPFAM" id="SSF103481">
    <property type="entry name" value="Multidrug resistance efflux transporter EmrE"/>
    <property type="match status" value="1"/>
</dbReference>
<gene>
    <name evidence="5" type="ORF">ACFQGO_06565</name>
</gene>
<keyword evidence="6" id="KW-1185">Reference proteome</keyword>
<sequence>MFAHAVRFRGVERLPAVVTSVLGLFSPVVATLLGPVVLGQGLTPPQLAGAAAVPAGIVLARLPALRPARPQRKESHEHRNRPGRRHQVRRTGVPSA</sequence>
<evidence type="ECO:0000313" key="5">
    <source>
        <dbReference type="EMBL" id="MFC5807175.1"/>
    </source>
</evidence>